<evidence type="ECO:0000313" key="2">
    <source>
        <dbReference type="EMBL" id="KAF0710170.1"/>
    </source>
</evidence>
<protein>
    <submittedName>
        <fullName evidence="3">Aste57867_5621 protein</fullName>
    </submittedName>
</protein>
<feature type="region of interest" description="Disordered" evidence="1">
    <location>
        <begin position="73"/>
        <end position="109"/>
    </location>
</feature>
<proteinExistence type="predicted"/>
<gene>
    <name evidence="3" type="primary">Aste57867_5621</name>
    <name evidence="2" type="ORF">As57867_005608</name>
    <name evidence="3" type="ORF">ASTE57867_5621</name>
</gene>
<organism evidence="3 4">
    <name type="scientific">Aphanomyces stellatus</name>
    <dbReference type="NCBI Taxonomy" id="120398"/>
    <lineage>
        <taxon>Eukaryota</taxon>
        <taxon>Sar</taxon>
        <taxon>Stramenopiles</taxon>
        <taxon>Oomycota</taxon>
        <taxon>Saprolegniomycetes</taxon>
        <taxon>Saprolegniales</taxon>
        <taxon>Verrucalvaceae</taxon>
        <taxon>Aphanomyces</taxon>
    </lineage>
</organism>
<keyword evidence="4" id="KW-1185">Reference proteome</keyword>
<dbReference type="EMBL" id="CAADRA010002084">
    <property type="protein sequence ID" value="VFT82667.1"/>
    <property type="molecule type" value="Genomic_DNA"/>
</dbReference>
<dbReference type="Proteomes" id="UP000332933">
    <property type="component" value="Unassembled WGS sequence"/>
</dbReference>
<dbReference type="OrthoDB" id="81468at2759"/>
<evidence type="ECO:0000313" key="3">
    <source>
        <dbReference type="EMBL" id="VFT82667.1"/>
    </source>
</evidence>
<dbReference type="EMBL" id="VJMH01002082">
    <property type="protein sequence ID" value="KAF0710170.1"/>
    <property type="molecule type" value="Genomic_DNA"/>
</dbReference>
<evidence type="ECO:0000313" key="4">
    <source>
        <dbReference type="Proteomes" id="UP000332933"/>
    </source>
</evidence>
<evidence type="ECO:0000256" key="1">
    <source>
        <dbReference type="SAM" id="MobiDB-lite"/>
    </source>
</evidence>
<accession>A0A485KER0</accession>
<dbReference type="AlphaFoldDB" id="A0A485KER0"/>
<feature type="compositionally biased region" description="Polar residues" evidence="1">
    <location>
        <begin position="97"/>
        <end position="109"/>
    </location>
</feature>
<reference evidence="3 4" key="1">
    <citation type="submission" date="2019-03" db="EMBL/GenBank/DDBJ databases">
        <authorList>
            <person name="Gaulin E."/>
            <person name="Dumas B."/>
        </authorList>
    </citation>
    <scope>NUCLEOTIDE SEQUENCE [LARGE SCALE GENOMIC DNA]</scope>
    <source>
        <strain evidence="3">CBS 568.67</strain>
    </source>
</reference>
<sequence length="480" mass="54249">MSNMSRRRCAKHMHRIKQARKDEVIRQSRCSARHALATRREKEWYDPTSHAITAMHCRLNLSSLDHAERLDTSDSVTANDDEQLLDDRANDSDSDDVNTNVHAVQPSSPAKSCTFPLASCRVMWCLWFHESGGYPPLRTIQHSSLSRTHKIRRTATQPFIRKLVAVAIKGGYAASEGALELLDKVDLEAMFDSVFAAFLNECGPLCTLTSDSPCTVASKWAAKLLPMSPKLPFPSVDCQTMWRLWYKGDTATSGIPYRRFANWESRSSDRSVAKRIMTHLAQIAVNESLVPSSLSFEANLEVMHEDAFMHAFDVVFPIFVRQFVPSAQAFVTPHKKCNRVAKFLGPRFWSEHPLAGSNPIIVSKKPPVVSCRQMWFLWFQGDDASNGVPYRRCINGSGCGMRRVSWLDAKYAMELVLKYAKKHQRLGSVGTLETMDTTTLAGVFDRTFPLLVNDIDPKYRRFVRPGKSCGTIMTYKRRSS</sequence>
<name>A0A485KER0_9STRA</name>
<reference evidence="2" key="2">
    <citation type="submission" date="2019-06" db="EMBL/GenBank/DDBJ databases">
        <title>Genomics analysis of Aphanomyces spp. identifies a new class of oomycete effector associated with host adaptation.</title>
        <authorList>
            <person name="Gaulin E."/>
        </authorList>
    </citation>
    <scope>NUCLEOTIDE SEQUENCE</scope>
    <source>
        <strain evidence="2">CBS 578.67</strain>
    </source>
</reference>